<dbReference type="EMBL" id="AWOR01000110">
    <property type="protein sequence ID" value="KGH23383.1"/>
    <property type="molecule type" value="Genomic_DNA"/>
</dbReference>
<sequence>MVSSGMFLAVKLTRAGHLSNHPTGEPANGPRGAVAIQIWFSLWLPADQDLVQARWSAAIPFRASGGWTFWRDMVFLDAFGKQIAHKRACRGLLH</sequence>
<organism evidence="1 2">
    <name type="scientific">Comamonas testosteroni</name>
    <name type="common">Pseudomonas testosteroni</name>
    <dbReference type="NCBI Taxonomy" id="285"/>
    <lineage>
        <taxon>Bacteria</taxon>
        <taxon>Pseudomonadati</taxon>
        <taxon>Pseudomonadota</taxon>
        <taxon>Betaproteobacteria</taxon>
        <taxon>Burkholderiales</taxon>
        <taxon>Comamonadaceae</taxon>
        <taxon>Comamonas</taxon>
    </lineage>
</organism>
<proteinExistence type="predicted"/>
<evidence type="ECO:0000313" key="2">
    <source>
        <dbReference type="Proteomes" id="UP000029553"/>
    </source>
</evidence>
<accession>A0A096F0R3</accession>
<name>A0A096F0R3_COMTE</name>
<comment type="caution">
    <text evidence="1">The sequence shown here is derived from an EMBL/GenBank/DDBJ whole genome shotgun (WGS) entry which is preliminary data.</text>
</comment>
<protein>
    <submittedName>
        <fullName evidence="1">Uncharacterized protein</fullName>
    </submittedName>
</protein>
<dbReference type="Proteomes" id="UP000029553">
    <property type="component" value="Unassembled WGS sequence"/>
</dbReference>
<evidence type="ECO:0000313" key="1">
    <source>
        <dbReference type="EMBL" id="KGH23383.1"/>
    </source>
</evidence>
<dbReference type="AlphaFoldDB" id="A0A096F0R3"/>
<reference evidence="1 2" key="1">
    <citation type="submission" date="2013-09" db="EMBL/GenBank/DDBJ databases">
        <title>High correlation between genotypes and phenotypes of environmental bacteria Comamonas testosteroni strains.</title>
        <authorList>
            <person name="Liu L."/>
            <person name="Zhu W."/>
            <person name="Xia X."/>
            <person name="Xu B."/>
            <person name="Luo M."/>
            <person name="Wang G."/>
        </authorList>
    </citation>
    <scope>NUCLEOTIDE SEQUENCE [LARGE SCALE GENOMIC DNA]</scope>
    <source>
        <strain evidence="1 2">JL40</strain>
    </source>
</reference>
<gene>
    <name evidence="1" type="ORF">P353_27680</name>
</gene>